<dbReference type="Proteomes" id="UP000543642">
    <property type="component" value="Unassembled WGS sequence"/>
</dbReference>
<evidence type="ECO:0000313" key="1">
    <source>
        <dbReference type="EMBL" id="MBB5266299.1"/>
    </source>
</evidence>
<dbReference type="AlphaFoldDB" id="A0A7W8HDG6"/>
<keyword evidence="2" id="KW-1185">Reference proteome</keyword>
<gene>
    <name evidence="1" type="ORF">HNP82_003456</name>
</gene>
<dbReference type="RefSeq" id="WP_087242542.1">
    <property type="nucleotide sequence ID" value="NZ_JACHFW010000026.1"/>
</dbReference>
<organism evidence="1 2">
    <name type="scientific">Catenibacillus scindens</name>
    <dbReference type="NCBI Taxonomy" id="673271"/>
    <lineage>
        <taxon>Bacteria</taxon>
        <taxon>Bacillati</taxon>
        <taxon>Bacillota</taxon>
        <taxon>Clostridia</taxon>
        <taxon>Lachnospirales</taxon>
        <taxon>Lachnospiraceae</taxon>
        <taxon>Catenibacillus</taxon>
    </lineage>
</organism>
<proteinExistence type="predicted"/>
<protein>
    <submittedName>
        <fullName evidence="1">Uncharacterized protein</fullName>
    </submittedName>
</protein>
<evidence type="ECO:0000313" key="2">
    <source>
        <dbReference type="Proteomes" id="UP000543642"/>
    </source>
</evidence>
<dbReference type="EMBL" id="JACHFW010000026">
    <property type="protein sequence ID" value="MBB5266299.1"/>
    <property type="molecule type" value="Genomic_DNA"/>
</dbReference>
<comment type="caution">
    <text evidence="1">The sequence shown here is derived from an EMBL/GenBank/DDBJ whole genome shotgun (WGS) entry which is preliminary data.</text>
</comment>
<name>A0A7W8HDG6_9FIRM</name>
<sequence length="66" mass="7637">MSTYQKEHMEMEYARHFLRALKLLEEAQRGNEDPDTLINGLLQAATEFYDADSHILSKRIGRQALA</sequence>
<accession>A0A7W8HDG6</accession>
<reference evidence="1 2" key="1">
    <citation type="submission" date="2020-08" db="EMBL/GenBank/DDBJ databases">
        <title>Genomic Encyclopedia of Type Strains, Phase IV (KMG-IV): sequencing the most valuable type-strain genomes for metagenomic binning, comparative biology and taxonomic classification.</title>
        <authorList>
            <person name="Goeker M."/>
        </authorList>
    </citation>
    <scope>NUCLEOTIDE SEQUENCE [LARGE SCALE GENOMIC DNA]</scope>
    <source>
        <strain evidence="1 2">DSM 106146</strain>
    </source>
</reference>